<keyword evidence="1" id="KW-0808">Transferase</keyword>
<protein>
    <submittedName>
        <fullName evidence="1">HERC1</fullName>
        <ecNumber evidence="1">2.3.2.26</ecNumber>
    </submittedName>
</protein>
<dbReference type="GO" id="GO:0043240">
    <property type="term" value="C:Fanconi anaemia nuclear complex"/>
    <property type="evidence" value="ECO:0007669"/>
    <property type="project" value="InterPro"/>
</dbReference>
<keyword evidence="1" id="KW-0012">Acyltransferase</keyword>
<evidence type="ECO:0000313" key="1">
    <source>
        <dbReference type="EMBL" id="CAC5416964.1"/>
    </source>
</evidence>
<dbReference type="GO" id="GO:0036297">
    <property type="term" value="P:interstrand cross-link repair"/>
    <property type="evidence" value="ECO:0007669"/>
    <property type="project" value="InterPro"/>
</dbReference>
<dbReference type="PANTHER" id="PTHR14890">
    <property type="entry name" value="FANCONI ANEMIA CORE COMPLEX-ASSOCIATED PROTEIN 100"/>
    <property type="match status" value="1"/>
</dbReference>
<dbReference type="PANTHER" id="PTHR14890:SF1">
    <property type="entry name" value="FANCONI ANEMIA CORE COMPLEX-ASSOCIATED PROTEIN 100"/>
    <property type="match status" value="1"/>
</dbReference>
<dbReference type="OrthoDB" id="6096006at2759"/>
<sequence length="940" mass="106921">MSNPSLVNRVETLPPLGDNAIIFSEINLSLSKAKQSPHEVFIYKKADWEKIGKNLKETYTHIEEHQLELDIDNMWNYFKTKTTESIQMHIPTKLIGIVLGKQKTLTHVFTYSPYQAKILQNQYKEEQYHRHYAKIGRISNKDSRENIGEMKTLDLDKTKCSFVFSSNQIAIHVYENETKKAIIRACGSIKDYSVTSDTLADWILYCLTADGQLFRVNRQQICSQQQISLSEEEGDIFQDLLTTNDIELSVATDQVYVLTSADLVHNFGQDYITSICLYGNNLLTVCHHQGYNELNLLSINLHSGQYILALRRKFVLNFPNTISNVPQASKIFYMVAESEILHVKSSDCIRISSYLFKSLLGTEIALMNSAIILFCPPFGSVFYAPIKSIDDQMAETCFHKMTLFCHTSKQVLGIDKICFPTRWEEENRNEENTEEETENQDGLFLVTNDGKCILISSWRNNEAQFASITIPGPVECFSIYTNTLYHSNSRDLIESEICAECDNKTGAVTACIVNQQSLGICNVQQVITLQDQSLVEGTPCILFYQTKSGQCCVVSPGKIEKDAQNSGGDNPGQQIKDVLVNLEKCHIEKEKLTALEKAHHTFISQLSVANFLICMEGNDQLFKHKFSLRYLPNSLEFELNYELTNCSKVYISPDWKLLMTVKHIESSLTKSVLFNLHKGLKLNECIAISIVLPDQNVYLPYEVQIQLQLEIPKDIIINTDCSVILPVFLTSKILDLIYFIGDEKHQKKFMNEPLLNHKNVVRDLASSRPISKCLLNSDESKEIVQDPVTLMVHKSLDILNFRDIRRLGKDEPAILRYLLQDSSQISDISVKAITLSVCGGSKVHIDISIEDQIVISLQSTDLPLCTAIRLAILDRLQGLDKNEENSFTMTSIQTKLKLHQELLEELQQVEENSVTTSTSDACRRTILDIYRKLRQIHTFI</sequence>
<keyword evidence="2" id="KW-1185">Reference proteome</keyword>
<dbReference type="EMBL" id="CACVKT020008726">
    <property type="protein sequence ID" value="CAC5416964.1"/>
    <property type="molecule type" value="Genomic_DNA"/>
</dbReference>
<dbReference type="GO" id="GO:0061630">
    <property type="term" value="F:ubiquitin protein ligase activity"/>
    <property type="evidence" value="ECO:0007669"/>
    <property type="project" value="UniProtKB-EC"/>
</dbReference>
<dbReference type="EC" id="2.3.2.26" evidence="1"/>
<reference evidence="1 2" key="1">
    <citation type="submission" date="2020-06" db="EMBL/GenBank/DDBJ databases">
        <authorList>
            <person name="Li R."/>
            <person name="Bekaert M."/>
        </authorList>
    </citation>
    <scope>NUCLEOTIDE SEQUENCE [LARGE SCALE GENOMIC DNA]</scope>
    <source>
        <strain evidence="2">wild</strain>
    </source>
</reference>
<dbReference type="Proteomes" id="UP000507470">
    <property type="component" value="Unassembled WGS sequence"/>
</dbReference>
<dbReference type="InterPro" id="IPR029251">
    <property type="entry name" value="Faap100"/>
</dbReference>
<dbReference type="GO" id="GO:0005654">
    <property type="term" value="C:nucleoplasm"/>
    <property type="evidence" value="ECO:0007669"/>
    <property type="project" value="TreeGrafter"/>
</dbReference>
<name>A0A6J8E893_MYTCO</name>
<organism evidence="1 2">
    <name type="scientific">Mytilus coruscus</name>
    <name type="common">Sea mussel</name>
    <dbReference type="NCBI Taxonomy" id="42192"/>
    <lineage>
        <taxon>Eukaryota</taxon>
        <taxon>Metazoa</taxon>
        <taxon>Spiralia</taxon>
        <taxon>Lophotrochozoa</taxon>
        <taxon>Mollusca</taxon>
        <taxon>Bivalvia</taxon>
        <taxon>Autobranchia</taxon>
        <taxon>Pteriomorphia</taxon>
        <taxon>Mytilida</taxon>
        <taxon>Mytiloidea</taxon>
        <taxon>Mytilidae</taxon>
        <taxon>Mytilinae</taxon>
        <taxon>Mytilus</taxon>
    </lineage>
</organism>
<proteinExistence type="predicted"/>
<accession>A0A6J8E893</accession>
<gene>
    <name evidence="1" type="ORF">MCOR_49532</name>
</gene>
<dbReference type="AlphaFoldDB" id="A0A6J8E893"/>
<evidence type="ECO:0000313" key="2">
    <source>
        <dbReference type="Proteomes" id="UP000507470"/>
    </source>
</evidence>